<accession>X0T9G6</accession>
<proteinExistence type="predicted"/>
<comment type="caution">
    <text evidence="1">The sequence shown here is derived from an EMBL/GenBank/DDBJ whole genome shotgun (WGS) entry which is preliminary data.</text>
</comment>
<gene>
    <name evidence="1" type="ORF">S01H1_29397</name>
</gene>
<reference evidence="1" key="1">
    <citation type="journal article" date="2014" name="Front. Microbiol.">
        <title>High frequency of phylogenetically diverse reductive dehalogenase-homologous genes in deep subseafloor sedimentary metagenomes.</title>
        <authorList>
            <person name="Kawai M."/>
            <person name="Futagami T."/>
            <person name="Toyoda A."/>
            <person name="Takaki Y."/>
            <person name="Nishi S."/>
            <person name="Hori S."/>
            <person name="Arai W."/>
            <person name="Tsubouchi T."/>
            <person name="Morono Y."/>
            <person name="Uchiyama I."/>
            <person name="Ito T."/>
            <person name="Fujiyama A."/>
            <person name="Inagaki F."/>
            <person name="Takami H."/>
        </authorList>
    </citation>
    <scope>NUCLEOTIDE SEQUENCE</scope>
    <source>
        <strain evidence="1">Expedition CK06-06</strain>
    </source>
</reference>
<sequence>MPRLKQVRVGAKPVELLRPLVGEDRIRETYRVTEEMRRRMEG</sequence>
<dbReference type="AlphaFoldDB" id="X0T9G6"/>
<evidence type="ECO:0000313" key="1">
    <source>
        <dbReference type="EMBL" id="GAF89854.1"/>
    </source>
</evidence>
<protein>
    <submittedName>
        <fullName evidence="1">Uncharacterized protein</fullName>
    </submittedName>
</protein>
<organism evidence="1">
    <name type="scientific">marine sediment metagenome</name>
    <dbReference type="NCBI Taxonomy" id="412755"/>
    <lineage>
        <taxon>unclassified sequences</taxon>
        <taxon>metagenomes</taxon>
        <taxon>ecological metagenomes</taxon>
    </lineage>
</organism>
<feature type="non-terminal residue" evidence="1">
    <location>
        <position position="42"/>
    </location>
</feature>
<name>X0T9G6_9ZZZZ</name>
<dbReference type="EMBL" id="BARS01018020">
    <property type="protein sequence ID" value="GAF89854.1"/>
    <property type="molecule type" value="Genomic_DNA"/>
</dbReference>